<feature type="compositionally biased region" description="Low complexity" evidence="1">
    <location>
        <begin position="333"/>
        <end position="363"/>
    </location>
</feature>
<organism evidence="2 3">
    <name type="scientific">Cryoendolithus antarcticus</name>
    <dbReference type="NCBI Taxonomy" id="1507870"/>
    <lineage>
        <taxon>Eukaryota</taxon>
        <taxon>Fungi</taxon>
        <taxon>Dikarya</taxon>
        <taxon>Ascomycota</taxon>
        <taxon>Pezizomycotina</taxon>
        <taxon>Dothideomycetes</taxon>
        <taxon>Dothideomycetidae</taxon>
        <taxon>Cladosporiales</taxon>
        <taxon>Cladosporiaceae</taxon>
        <taxon>Cryoendolithus</taxon>
    </lineage>
</organism>
<feature type="compositionally biased region" description="Polar residues" evidence="1">
    <location>
        <begin position="255"/>
        <end position="264"/>
    </location>
</feature>
<comment type="caution">
    <text evidence="2">The sequence shown here is derived from an EMBL/GenBank/DDBJ whole genome shotgun (WGS) entry which is preliminary data.</text>
</comment>
<feature type="compositionally biased region" description="Low complexity" evidence="1">
    <location>
        <begin position="370"/>
        <end position="391"/>
    </location>
</feature>
<feature type="compositionally biased region" description="Low complexity" evidence="1">
    <location>
        <begin position="212"/>
        <end position="230"/>
    </location>
</feature>
<feature type="compositionally biased region" description="Low complexity" evidence="1">
    <location>
        <begin position="55"/>
        <end position="71"/>
    </location>
</feature>
<dbReference type="InParanoid" id="A0A1V8TTL9"/>
<gene>
    <name evidence="2" type="ORF">B0A48_00059</name>
</gene>
<dbReference type="OrthoDB" id="5388207at2759"/>
<feature type="compositionally biased region" description="Polar residues" evidence="1">
    <location>
        <begin position="95"/>
        <end position="106"/>
    </location>
</feature>
<feature type="compositionally biased region" description="Polar residues" evidence="1">
    <location>
        <begin position="198"/>
        <end position="211"/>
    </location>
</feature>
<protein>
    <submittedName>
        <fullName evidence="2">Uncharacterized protein</fullName>
    </submittedName>
</protein>
<feature type="compositionally biased region" description="Basic and acidic residues" evidence="1">
    <location>
        <begin position="74"/>
        <end position="91"/>
    </location>
</feature>
<evidence type="ECO:0000313" key="2">
    <source>
        <dbReference type="EMBL" id="OQO14678.1"/>
    </source>
</evidence>
<feature type="region of interest" description="Disordered" evidence="1">
    <location>
        <begin position="14"/>
        <end position="436"/>
    </location>
</feature>
<dbReference type="EMBL" id="NAJO01000001">
    <property type="protein sequence ID" value="OQO14678.1"/>
    <property type="molecule type" value="Genomic_DNA"/>
</dbReference>
<proteinExistence type="predicted"/>
<dbReference type="Proteomes" id="UP000192596">
    <property type="component" value="Unassembled WGS sequence"/>
</dbReference>
<sequence>METIKNVVGYVYGGAEPAEGHEPVNAEQGTGKAGEPFDKGNVEDDQLGGKSAPLAGATTATSPTDTTSGATNPEIHEPAKDDTTGEKEPWRTHTPRPSEQYPTRPTTAERRDESAASSFTSSEPIAEDVKPETSLGAKALEPLTETTTEGSKTGGVGSSSWFATALPSLPFVGGKSKAAEEPGVAEQTTPAVAEKDTTAFSDSAPSAISDITPSTVADSSSSPSAPPAEQTTKEASALPPNHLPDSVPVGASTDLLPNQSGTENATAAAAAASSTLTANTPTSEPTTTTTSSAIAPHGSRFVESDTDAMPGKNPDAIPTAGGQRIGSVAAVDSSSTCSATPATAESANVPAASTSSAAAAAPPMDSTQVSPKTSFTGTSSSTAVGSTETSSPAVKSAVPIVGSGSGEKETGTGEEELHGKDKLKAKLHKLKEKIKH</sequence>
<accession>A0A1V8TTL9</accession>
<feature type="compositionally biased region" description="Basic residues" evidence="1">
    <location>
        <begin position="425"/>
        <end position="436"/>
    </location>
</feature>
<evidence type="ECO:0000256" key="1">
    <source>
        <dbReference type="SAM" id="MobiDB-lite"/>
    </source>
</evidence>
<dbReference type="AlphaFoldDB" id="A0A1V8TTL9"/>
<dbReference type="STRING" id="1507870.A0A1V8TTL9"/>
<keyword evidence="3" id="KW-1185">Reference proteome</keyword>
<name>A0A1V8TTL9_9PEZI</name>
<feature type="compositionally biased region" description="Low complexity" evidence="1">
    <location>
        <begin position="265"/>
        <end position="296"/>
    </location>
</feature>
<reference evidence="3" key="1">
    <citation type="submission" date="2017-03" db="EMBL/GenBank/DDBJ databases">
        <title>Genomes of endolithic fungi from Antarctica.</title>
        <authorList>
            <person name="Coleine C."/>
            <person name="Masonjones S."/>
            <person name="Stajich J.E."/>
        </authorList>
    </citation>
    <scope>NUCLEOTIDE SEQUENCE [LARGE SCALE GENOMIC DNA]</scope>
    <source>
        <strain evidence="3">CCFEE 5527</strain>
    </source>
</reference>
<evidence type="ECO:0000313" key="3">
    <source>
        <dbReference type="Proteomes" id="UP000192596"/>
    </source>
</evidence>
<feature type="compositionally biased region" description="Basic and acidic residues" evidence="1">
    <location>
        <begin position="406"/>
        <end position="424"/>
    </location>
</feature>